<reference evidence="4" key="1">
    <citation type="journal article" date="2019" name="Int. J. Syst. Evol. Microbiol.">
        <title>The Global Catalogue of Microorganisms (GCM) 10K type strain sequencing project: providing services to taxonomists for standard genome sequencing and annotation.</title>
        <authorList>
            <consortium name="The Broad Institute Genomics Platform"/>
            <consortium name="The Broad Institute Genome Sequencing Center for Infectious Disease"/>
            <person name="Wu L."/>
            <person name="Ma J."/>
        </authorList>
    </citation>
    <scope>NUCLEOTIDE SEQUENCE [LARGE SCALE GENOMIC DNA]</scope>
    <source>
        <strain evidence="4">CGMCC 4.7682</strain>
    </source>
</reference>
<dbReference type="InterPro" id="IPR018114">
    <property type="entry name" value="TRYPSIN_HIS"/>
</dbReference>
<dbReference type="SUPFAM" id="SSF50494">
    <property type="entry name" value="Trypsin-like serine proteases"/>
    <property type="match status" value="1"/>
</dbReference>
<sequence length="250" mass="25939">MRRTVIGLLALISASGTIVACAERASDEPAVASSTPTKPIHASIGALFVDGSHYCTASVVHSQRGDELLTAAHCIHDGEGGGYLANVTFAPGFHDGVAPYGYWQVGGELVAQGWIDSSDPNLDVGFATARQEGSPEPLEAVTGANQLGTNGPFARPVTVAGYPDGVDEVATCETHTQQQDEHQVRVDCPGFATGTSGSPLVADPSPETKTGTVVGVIGGYEAGGYTDDVSYSSYFDDQITDLYNRATTMP</sequence>
<accession>A0ABV7QML8</accession>
<dbReference type="PROSITE" id="PS51257">
    <property type="entry name" value="PROKAR_LIPOPROTEIN"/>
    <property type="match status" value="1"/>
</dbReference>
<evidence type="ECO:0000313" key="4">
    <source>
        <dbReference type="Proteomes" id="UP001595764"/>
    </source>
</evidence>
<dbReference type="InterPro" id="IPR050966">
    <property type="entry name" value="Glutamyl_endopeptidase"/>
</dbReference>
<feature type="signal peptide" evidence="2">
    <location>
        <begin position="1"/>
        <end position="22"/>
    </location>
</feature>
<dbReference type="GO" id="GO:0016787">
    <property type="term" value="F:hydrolase activity"/>
    <property type="evidence" value="ECO:0007669"/>
    <property type="project" value="UniProtKB-KW"/>
</dbReference>
<name>A0ABV7QML8_9PSEU</name>
<keyword evidence="1 2" id="KW-0732">Signal</keyword>
<gene>
    <name evidence="3" type="ORF">ACFORO_23180</name>
</gene>
<protein>
    <submittedName>
        <fullName evidence="3">Trypsin-like serine peptidase</fullName>
        <ecNumber evidence="3">3.4.21.-</ecNumber>
    </submittedName>
</protein>
<keyword evidence="3" id="KW-0378">Hydrolase</keyword>
<evidence type="ECO:0000313" key="3">
    <source>
        <dbReference type="EMBL" id="MFC3513092.1"/>
    </source>
</evidence>
<organism evidence="3 4">
    <name type="scientific">Amycolatopsis halotolerans</name>
    <dbReference type="NCBI Taxonomy" id="330083"/>
    <lineage>
        <taxon>Bacteria</taxon>
        <taxon>Bacillati</taxon>
        <taxon>Actinomycetota</taxon>
        <taxon>Actinomycetes</taxon>
        <taxon>Pseudonocardiales</taxon>
        <taxon>Pseudonocardiaceae</taxon>
        <taxon>Amycolatopsis</taxon>
    </lineage>
</organism>
<dbReference type="Gene3D" id="2.40.10.10">
    <property type="entry name" value="Trypsin-like serine proteases"/>
    <property type="match status" value="2"/>
</dbReference>
<dbReference type="Proteomes" id="UP001595764">
    <property type="component" value="Unassembled WGS sequence"/>
</dbReference>
<dbReference type="PROSITE" id="PS00134">
    <property type="entry name" value="TRYPSIN_HIS"/>
    <property type="match status" value="1"/>
</dbReference>
<dbReference type="Pfam" id="PF13365">
    <property type="entry name" value="Trypsin_2"/>
    <property type="match status" value="1"/>
</dbReference>
<keyword evidence="4" id="KW-1185">Reference proteome</keyword>
<proteinExistence type="predicted"/>
<dbReference type="EC" id="3.4.21.-" evidence="3"/>
<feature type="chain" id="PRO_5047420593" evidence="2">
    <location>
        <begin position="23"/>
        <end position="250"/>
    </location>
</feature>
<dbReference type="EMBL" id="JBHRWI010000027">
    <property type="protein sequence ID" value="MFC3513092.1"/>
    <property type="molecule type" value="Genomic_DNA"/>
</dbReference>
<dbReference type="PANTHER" id="PTHR15462">
    <property type="entry name" value="SERINE PROTEASE"/>
    <property type="match status" value="1"/>
</dbReference>
<dbReference type="InterPro" id="IPR043504">
    <property type="entry name" value="Peptidase_S1_PA_chymotrypsin"/>
</dbReference>
<dbReference type="RefSeq" id="WP_377868706.1">
    <property type="nucleotide sequence ID" value="NZ_JBHMAY010000008.1"/>
</dbReference>
<comment type="caution">
    <text evidence="3">The sequence shown here is derived from an EMBL/GenBank/DDBJ whole genome shotgun (WGS) entry which is preliminary data.</text>
</comment>
<evidence type="ECO:0000256" key="1">
    <source>
        <dbReference type="ARBA" id="ARBA00022729"/>
    </source>
</evidence>
<dbReference type="InterPro" id="IPR009003">
    <property type="entry name" value="Peptidase_S1_PA"/>
</dbReference>
<evidence type="ECO:0000256" key="2">
    <source>
        <dbReference type="SAM" id="SignalP"/>
    </source>
</evidence>